<evidence type="ECO:0008006" key="4">
    <source>
        <dbReference type="Google" id="ProtNLM"/>
    </source>
</evidence>
<organism evidence="2 3">
    <name type="scientific">Actinopolymorpha pittospori</name>
    <dbReference type="NCBI Taxonomy" id="648752"/>
    <lineage>
        <taxon>Bacteria</taxon>
        <taxon>Bacillati</taxon>
        <taxon>Actinomycetota</taxon>
        <taxon>Actinomycetes</taxon>
        <taxon>Propionibacteriales</taxon>
        <taxon>Actinopolymorphaceae</taxon>
        <taxon>Actinopolymorpha</taxon>
    </lineage>
</organism>
<evidence type="ECO:0000313" key="3">
    <source>
        <dbReference type="Proteomes" id="UP000638648"/>
    </source>
</evidence>
<dbReference type="EMBL" id="JADBEM010000001">
    <property type="protein sequence ID" value="MBE1607571.1"/>
    <property type="molecule type" value="Genomic_DNA"/>
</dbReference>
<keyword evidence="3" id="KW-1185">Reference proteome</keyword>
<gene>
    <name evidence="2" type="ORF">HEB94_004419</name>
</gene>
<dbReference type="RefSeq" id="WP_192751498.1">
    <property type="nucleotide sequence ID" value="NZ_BAABJL010000207.1"/>
</dbReference>
<evidence type="ECO:0000256" key="1">
    <source>
        <dbReference type="SAM" id="SignalP"/>
    </source>
</evidence>
<dbReference type="AlphaFoldDB" id="A0A927MW81"/>
<protein>
    <recommendedName>
        <fullName evidence="4">PKD domain-containing protein</fullName>
    </recommendedName>
</protein>
<keyword evidence="1" id="KW-0732">Signal</keyword>
<feature type="chain" id="PRO_5036805264" description="PKD domain-containing protein" evidence="1">
    <location>
        <begin position="26"/>
        <end position="317"/>
    </location>
</feature>
<feature type="signal peptide" evidence="1">
    <location>
        <begin position="1"/>
        <end position="25"/>
    </location>
</feature>
<dbReference type="Proteomes" id="UP000638648">
    <property type="component" value="Unassembled WGS sequence"/>
</dbReference>
<evidence type="ECO:0000313" key="2">
    <source>
        <dbReference type="EMBL" id="MBE1607571.1"/>
    </source>
</evidence>
<name>A0A927MW81_9ACTN</name>
<sequence length="317" mass="34044">MRRLAVMTAAVALVGGLLAMSPSAAAPAYAGPQDGIGWQYSESANGYWRAPQADSVPTGGDSGPALVWVQHSSTNELLCPETDPAFACAEDDPEAYIRGITCGTALRGPRGLPLFAWIRWERRIGPDGQPTKWSGQDADCDEPGEDDFIPMEEISWEVNYKVFQELERPAITISPAGRTLVNLPTIVSTDYPAGLDPEIVVANDPPTIEIPIHIDRPNGGLDGQIRAQADLVWTFEGGGSATGRGRPYVEGITPDNRPGYYVTNTFEHPGPKNVSLAVTWTGRVTVDLLDPEDIDPVALAPVTQTIEVADSSPVLER</sequence>
<proteinExistence type="predicted"/>
<comment type="caution">
    <text evidence="2">The sequence shown here is derived from an EMBL/GenBank/DDBJ whole genome shotgun (WGS) entry which is preliminary data.</text>
</comment>
<accession>A0A927MW81</accession>
<reference evidence="2" key="1">
    <citation type="submission" date="2020-10" db="EMBL/GenBank/DDBJ databases">
        <title>Sequencing the genomes of 1000 actinobacteria strains.</title>
        <authorList>
            <person name="Klenk H.-P."/>
        </authorList>
    </citation>
    <scope>NUCLEOTIDE SEQUENCE</scope>
    <source>
        <strain evidence="2">DSM 45354</strain>
    </source>
</reference>